<name>A0A918FH70_9DEIO</name>
<dbReference type="Proteomes" id="UP000603865">
    <property type="component" value="Unassembled WGS sequence"/>
</dbReference>
<dbReference type="Gene3D" id="3.40.50.300">
    <property type="entry name" value="P-loop containing nucleotide triphosphate hydrolases"/>
    <property type="match status" value="1"/>
</dbReference>
<dbReference type="CDD" id="cd02042">
    <property type="entry name" value="ParAB_family"/>
    <property type="match status" value="1"/>
</dbReference>
<evidence type="ECO:0000313" key="3">
    <source>
        <dbReference type="Proteomes" id="UP000603865"/>
    </source>
</evidence>
<organism evidence="2 3">
    <name type="scientific">Deinococcus ruber</name>
    <dbReference type="NCBI Taxonomy" id="1848197"/>
    <lineage>
        <taxon>Bacteria</taxon>
        <taxon>Thermotogati</taxon>
        <taxon>Deinococcota</taxon>
        <taxon>Deinococci</taxon>
        <taxon>Deinococcales</taxon>
        <taxon>Deinococcaceae</taxon>
        <taxon>Deinococcus</taxon>
    </lineage>
</organism>
<feature type="domain" description="CobQ/CobB/MinD/ParA nucleotide binding" evidence="1">
    <location>
        <begin position="4"/>
        <end position="158"/>
    </location>
</feature>
<dbReference type="PANTHER" id="PTHR13696">
    <property type="entry name" value="P-LOOP CONTAINING NUCLEOSIDE TRIPHOSPHATE HYDROLASE"/>
    <property type="match status" value="1"/>
</dbReference>
<reference evidence="2" key="1">
    <citation type="journal article" date="2014" name="Int. J. Syst. Evol. Microbiol.">
        <title>Complete genome sequence of Corynebacterium casei LMG S-19264T (=DSM 44701T), isolated from a smear-ripened cheese.</title>
        <authorList>
            <consortium name="US DOE Joint Genome Institute (JGI-PGF)"/>
            <person name="Walter F."/>
            <person name="Albersmeier A."/>
            <person name="Kalinowski J."/>
            <person name="Ruckert C."/>
        </authorList>
    </citation>
    <scope>NUCLEOTIDE SEQUENCE</scope>
    <source>
        <strain evidence="2">JCM 31311</strain>
    </source>
</reference>
<dbReference type="SUPFAM" id="SSF52540">
    <property type="entry name" value="P-loop containing nucleoside triphosphate hydrolases"/>
    <property type="match status" value="1"/>
</dbReference>
<dbReference type="Pfam" id="PF01656">
    <property type="entry name" value="CbiA"/>
    <property type="match status" value="1"/>
</dbReference>
<dbReference type="InterPro" id="IPR027417">
    <property type="entry name" value="P-loop_NTPase"/>
</dbReference>
<accession>A0A918FH70</accession>
<evidence type="ECO:0000313" key="2">
    <source>
        <dbReference type="EMBL" id="GGR37409.1"/>
    </source>
</evidence>
<sequence>MQIISLASSKGGVAKSTLAVNLAGALALKGKVALSDEDATMQTSRKWIYGGKLPIHLLGTGELPPEGYRYWVIDVEGRPSLQDMVELAARSTMLVPSGANGTELEPTIELWERLVAPKATMENVRVVITKAPPTGAVGQGARDHLRGLGLNVCETVIRAYAAHQRAQEQRVLVRDVPEARPENAWSDILSLALEVS</sequence>
<comment type="caution">
    <text evidence="2">The sequence shown here is derived from an EMBL/GenBank/DDBJ whole genome shotgun (WGS) entry which is preliminary data.</text>
</comment>
<protein>
    <recommendedName>
        <fullName evidence="1">CobQ/CobB/MinD/ParA nucleotide binding domain-containing protein</fullName>
    </recommendedName>
</protein>
<reference evidence="2" key="2">
    <citation type="submission" date="2020-09" db="EMBL/GenBank/DDBJ databases">
        <authorList>
            <person name="Sun Q."/>
            <person name="Ohkuma M."/>
        </authorList>
    </citation>
    <scope>NUCLEOTIDE SEQUENCE</scope>
    <source>
        <strain evidence="2">JCM 31311</strain>
    </source>
</reference>
<dbReference type="RefSeq" id="WP_189093595.1">
    <property type="nucleotide sequence ID" value="NZ_BMQL01000079.1"/>
</dbReference>
<gene>
    <name evidence="2" type="ORF">GCM10008957_53530</name>
</gene>
<dbReference type="AlphaFoldDB" id="A0A918FH70"/>
<proteinExistence type="predicted"/>
<dbReference type="InterPro" id="IPR002586">
    <property type="entry name" value="CobQ/CobB/MinD/ParA_Nub-bd_dom"/>
</dbReference>
<evidence type="ECO:0000259" key="1">
    <source>
        <dbReference type="Pfam" id="PF01656"/>
    </source>
</evidence>
<dbReference type="PANTHER" id="PTHR13696:SF96">
    <property type="entry name" value="COBQ_COBB_MIND_PARA NUCLEOTIDE BINDING DOMAIN-CONTAINING PROTEIN"/>
    <property type="match status" value="1"/>
</dbReference>
<dbReference type="EMBL" id="BMQL01000079">
    <property type="protein sequence ID" value="GGR37409.1"/>
    <property type="molecule type" value="Genomic_DNA"/>
</dbReference>
<dbReference type="InterPro" id="IPR050678">
    <property type="entry name" value="DNA_Partitioning_ATPase"/>
</dbReference>
<keyword evidence="3" id="KW-1185">Reference proteome</keyword>